<evidence type="ECO:0000313" key="1">
    <source>
        <dbReference type="EMBL" id="GBF05088.1"/>
    </source>
</evidence>
<name>A0A2I9DG48_9DEIO</name>
<keyword evidence="2" id="KW-1185">Reference proteome</keyword>
<accession>A0A2I9DG48</accession>
<reference evidence="2" key="1">
    <citation type="submission" date="2018-01" db="EMBL/GenBank/DDBJ databases">
        <title>Draft Genome Sequence of the Radioresistant Bacterium Deinococcus aerius TR0125, Isolated from the Higher Atmosphere above Japan.</title>
        <authorList>
            <person name="Satoh K."/>
            <person name="Arai H."/>
            <person name="Sanzen T."/>
            <person name="Kawaguchi Y."/>
            <person name="Hayashi H."/>
            <person name="Yokobori S."/>
            <person name="Yamagishi A."/>
            <person name="Oono Y."/>
            <person name="Narumi I."/>
        </authorList>
    </citation>
    <scope>NUCLEOTIDE SEQUENCE [LARGE SCALE GENOMIC DNA]</scope>
    <source>
        <strain evidence="2">TR0125</strain>
    </source>
</reference>
<proteinExistence type="predicted"/>
<comment type="caution">
    <text evidence="1">The sequence shown here is derived from an EMBL/GenBank/DDBJ whole genome shotgun (WGS) entry which is preliminary data.</text>
</comment>
<protein>
    <submittedName>
        <fullName evidence="1">Uncharacterized protein</fullName>
    </submittedName>
</protein>
<dbReference type="EMBL" id="BFAG01000003">
    <property type="protein sequence ID" value="GBF05088.1"/>
    <property type="molecule type" value="Genomic_DNA"/>
</dbReference>
<evidence type="ECO:0000313" key="2">
    <source>
        <dbReference type="Proteomes" id="UP000236569"/>
    </source>
</evidence>
<dbReference type="AlphaFoldDB" id="A0A2I9DG48"/>
<dbReference type="Proteomes" id="UP000236569">
    <property type="component" value="Unassembled WGS sequence"/>
</dbReference>
<gene>
    <name evidence="1" type="ORF">DAERI_030254</name>
</gene>
<sequence length="100" mass="11722">MFKVEIIQFMSGRRVEGLLLKNADEVLKYIEVPGDSPIFYTVDRVEDRTSLGCFQAWFSNDRALVRLDEHREHYATNPTLVVEQVDDIVFNEDTHTFTWP</sequence>
<organism evidence="1 2">
    <name type="scientific">Deinococcus aerius</name>
    <dbReference type="NCBI Taxonomy" id="200253"/>
    <lineage>
        <taxon>Bacteria</taxon>
        <taxon>Thermotogati</taxon>
        <taxon>Deinococcota</taxon>
        <taxon>Deinococci</taxon>
        <taxon>Deinococcales</taxon>
        <taxon>Deinococcaceae</taxon>
        <taxon>Deinococcus</taxon>
    </lineage>
</organism>